<evidence type="ECO:0000313" key="1">
    <source>
        <dbReference type="EMBL" id="MBO1109080.1"/>
    </source>
</evidence>
<organism evidence="1 2">
    <name type="scientific">Plesiomonas shigelloides</name>
    <name type="common">Aeromonas shigelloides</name>
    <dbReference type="NCBI Taxonomy" id="703"/>
    <lineage>
        <taxon>Bacteria</taxon>
        <taxon>Pseudomonadati</taxon>
        <taxon>Pseudomonadota</taxon>
        <taxon>Gammaproteobacteria</taxon>
        <taxon>Enterobacterales</taxon>
        <taxon>Enterobacteriaceae</taxon>
        <taxon>Plesiomonas</taxon>
    </lineage>
</organism>
<dbReference type="RefSeq" id="WP_207542362.1">
    <property type="nucleotide sequence ID" value="NZ_JAFNAA010000014.1"/>
</dbReference>
<comment type="caution">
    <text evidence="1">The sequence shown here is derived from an EMBL/GenBank/DDBJ whole genome shotgun (WGS) entry which is preliminary data.</text>
</comment>
<proteinExistence type="predicted"/>
<gene>
    <name evidence="1" type="ORF">J2R62_12825</name>
</gene>
<sequence>MPVSSRLLSACFATSRSVTFYRRTLWRVLLLSAGLSASASGWVSSVWASESSNVIRLEDVLTEEGLAELRQEQALTKEKAATKTTSKSLVPIQSQGPEHAVKLSANGQSLLLRTIPPVTGETANALASSGESAPEESLSAAFAGIAAGMEESRIEELNAMLDELLPTAWRYGDKLSAFHGGRWQQSNRSIPLNSFTYANLKQIFFSQNGQVLALTAGSHGSLDALLINAEGHRQKLIPDDMARFSAVTAMDATGATIGGWLLAKSATAVPQGFIWHQERGLTVLPPDHVVPRAISADGTEVIVDAYVADRALLHRHHQFGQLPADLPGSQGGGAFAISQDGKKAAGYTYGKSDYVRGWIWDATHGYHPAARALYISNADTENPEKWQAFGDQLTRLAGLSETDQHSQLKTRLLRRDAAGQTETVADDGWFLGYGSLSKALIWQAWSEEQGPIAMLSRTGQTAVPVPKPDGVKPQDLVIIELSSDGQSLLSGNTERQIVTRGKRQIAIPDEVIGHTLVMSADGRILVGTEPNEQWGNPDRIFWLDVDSGKRRYFASCSAARGIRQYVVLNEKGDELIVTDEDGGYCRYHIGTNIIGANIKDAQ</sequence>
<evidence type="ECO:0000313" key="2">
    <source>
        <dbReference type="Proteomes" id="UP000664658"/>
    </source>
</evidence>
<reference evidence="1" key="1">
    <citation type="submission" date="2021-03" db="EMBL/GenBank/DDBJ databases">
        <title>Plesiomonas shigelloides zfcc0051, isolated from zebrafish feces.</title>
        <authorList>
            <person name="Vanderhoek Z."/>
            <person name="Gaulke C."/>
        </authorList>
    </citation>
    <scope>NUCLEOTIDE SEQUENCE</scope>
    <source>
        <strain evidence="1">Zfcc0051</strain>
    </source>
</reference>
<dbReference type="EMBL" id="JAFNAA010000014">
    <property type="protein sequence ID" value="MBO1109080.1"/>
    <property type="molecule type" value="Genomic_DNA"/>
</dbReference>
<dbReference type="Proteomes" id="UP000664658">
    <property type="component" value="Unassembled WGS sequence"/>
</dbReference>
<accession>A0A8I1W8A9</accession>
<protein>
    <submittedName>
        <fullName evidence="1">Uncharacterized protein</fullName>
    </submittedName>
</protein>
<dbReference type="AlphaFoldDB" id="A0A8I1W8A9"/>
<name>A0A8I1W8A9_PLESH</name>
<dbReference type="SUPFAM" id="SSF82171">
    <property type="entry name" value="DPP6 N-terminal domain-like"/>
    <property type="match status" value="1"/>
</dbReference>